<evidence type="ECO:0000259" key="4">
    <source>
        <dbReference type="Pfam" id="PF00852"/>
    </source>
</evidence>
<dbReference type="InterPro" id="IPR001503">
    <property type="entry name" value="Glyco_trans_10"/>
</dbReference>
<evidence type="ECO:0000256" key="2">
    <source>
        <dbReference type="ARBA" id="ARBA00022676"/>
    </source>
</evidence>
<keyword evidence="6" id="KW-1185">Reference proteome</keyword>
<organism evidence="5 6">
    <name type="scientific">Thalassovita mangrovi</name>
    <dbReference type="NCBI Taxonomy" id="2692236"/>
    <lineage>
        <taxon>Bacteria</taxon>
        <taxon>Pseudomonadati</taxon>
        <taxon>Pseudomonadota</taxon>
        <taxon>Alphaproteobacteria</taxon>
        <taxon>Rhodobacterales</taxon>
        <taxon>Roseobacteraceae</taxon>
        <taxon>Thalassovita</taxon>
    </lineage>
</organism>
<evidence type="ECO:0000256" key="1">
    <source>
        <dbReference type="ARBA" id="ARBA00008919"/>
    </source>
</evidence>
<dbReference type="Gene3D" id="3.40.50.11660">
    <property type="entry name" value="Glycosyl transferase family 10, C-terminal domain"/>
    <property type="match status" value="1"/>
</dbReference>
<protein>
    <recommendedName>
        <fullName evidence="4">Fucosyltransferase C-terminal domain-containing protein</fullName>
    </recommendedName>
</protein>
<evidence type="ECO:0000313" key="6">
    <source>
        <dbReference type="Proteomes" id="UP000479043"/>
    </source>
</evidence>
<dbReference type="RefSeq" id="WP_160973574.1">
    <property type="nucleotide sequence ID" value="NZ_WWEN01000004.1"/>
</dbReference>
<evidence type="ECO:0000256" key="3">
    <source>
        <dbReference type="ARBA" id="ARBA00022679"/>
    </source>
</evidence>
<dbReference type="PANTHER" id="PTHR11929:SF194">
    <property type="entry name" value="ALPHA-(1,3)-FUCOSYLTRANSFERASE 10"/>
    <property type="match status" value="1"/>
</dbReference>
<feature type="domain" description="Fucosyltransferase C-terminal" evidence="4">
    <location>
        <begin position="217"/>
        <end position="303"/>
    </location>
</feature>
<gene>
    <name evidence="5" type="ORF">GR167_11180</name>
</gene>
<dbReference type="SUPFAM" id="SSF53756">
    <property type="entry name" value="UDP-Glycosyltransferase/glycogen phosphorylase"/>
    <property type="match status" value="1"/>
</dbReference>
<keyword evidence="2" id="KW-0328">Glycosyltransferase</keyword>
<keyword evidence="3" id="KW-0808">Transferase</keyword>
<comment type="similarity">
    <text evidence="1">Belongs to the glycosyltransferase 10 family.</text>
</comment>
<dbReference type="Pfam" id="PF00852">
    <property type="entry name" value="Glyco_transf_10"/>
    <property type="match status" value="1"/>
</dbReference>
<dbReference type="AlphaFoldDB" id="A0A6L8LIL7"/>
<evidence type="ECO:0000313" key="5">
    <source>
        <dbReference type="EMBL" id="MYM55867.1"/>
    </source>
</evidence>
<dbReference type="PANTHER" id="PTHR11929">
    <property type="entry name" value="ALPHA- 1,3 -FUCOSYLTRANSFERASE"/>
    <property type="match status" value="1"/>
</dbReference>
<dbReference type="InterPro" id="IPR038577">
    <property type="entry name" value="GT10-like_C_sf"/>
</dbReference>
<dbReference type="InterPro" id="IPR055270">
    <property type="entry name" value="Glyco_tran_10_C"/>
</dbReference>
<accession>A0A6L8LIL7</accession>
<sequence length="339" mass="38440">MIKFCAIGDYSHRQPLAYVPIRDHCRGAIRVTDDPERADIVAVAHSKDLDTYADTLRALSPDQKLVLLSEEPFWDTCWGHDPLTRDLTHPAASGPLRLTQLNHKTSAIYDFAAIPYFLLTDSHFATRYGLWFARNAQIDPAGWRRHFARVSGQGAFMLARRTSPRYEVDFPGHEVFSLCNQRTAIAEACLRPGFAHIGKGWQDGPPRQDLLDWHLDKYLTLKGRFHFICAIENTHQANYVTEKIFDAWAAGAVPLYMAGPGHRVHDLALPGSWVNLIDCPPEEVPATLAAFPQGAEFSETYFAQQRWMAEMFGDRDVWRREFDRLRAALVAEFETVLAG</sequence>
<dbReference type="Proteomes" id="UP000479043">
    <property type="component" value="Unassembled WGS sequence"/>
</dbReference>
<name>A0A6L8LIL7_9RHOB</name>
<reference evidence="5 6" key="1">
    <citation type="submission" date="2020-01" db="EMBL/GenBank/DDBJ databases">
        <authorList>
            <person name="Chen S."/>
        </authorList>
    </citation>
    <scope>NUCLEOTIDE SEQUENCE [LARGE SCALE GENOMIC DNA]</scope>
    <source>
        <strain evidence="5 6">GS-10</strain>
    </source>
</reference>
<proteinExistence type="inferred from homology"/>
<dbReference type="GO" id="GO:0046920">
    <property type="term" value="F:alpha-(1-&gt;3)-fucosyltransferase activity"/>
    <property type="evidence" value="ECO:0007669"/>
    <property type="project" value="TreeGrafter"/>
</dbReference>
<comment type="caution">
    <text evidence="5">The sequence shown here is derived from an EMBL/GenBank/DDBJ whole genome shotgun (WGS) entry which is preliminary data.</text>
</comment>
<dbReference type="EMBL" id="WWEN01000004">
    <property type="protein sequence ID" value="MYM55867.1"/>
    <property type="molecule type" value="Genomic_DNA"/>
</dbReference>
<dbReference type="GO" id="GO:0016020">
    <property type="term" value="C:membrane"/>
    <property type="evidence" value="ECO:0007669"/>
    <property type="project" value="InterPro"/>
</dbReference>